<dbReference type="AlphaFoldDB" id="T0ZS41"/>
<dbReference type="EMBL" id="AUZY01012092">
    <property type="protein sequence ID" value="EQD31534.1"/>
    <property type="molecule type" value="Genomic_DNA"/>
</dbReference>
<dbReference type="Gene3D" id="3.10.450.530">
    <property type="entry name" value="Ribonuclease toxin, BrnT, of type II toxin-antitoxin system"/>
    <property type="match status" value="1"/>
</dbReference>
<sequence>MACTFPDPDHSIGELRFLTFGMSINQRILVVSHIEHAHGIRIIDAREATAHERKIWQDE</sequence>
<comment type="caution">
    <text evidence="1">The sequence shown here is derived from an EMBL/GenBank/DDBJ whole genome shotgun (WGS) entry which is preliminary data.</text>
</comment>
<dbReference type="InterPro" id="IPR007460">
    <property type="entry name" value="BrnT_toxin"/>
</dbReference>
<gene>
    <name evidence="1" type="ORF">B1B_18086</name>
</gene>
<accession>T0ZS41</accession>
<reference evidence="1" key="1">
    <citation type="submission" date="2013-08" db="EMBL/GenBank/DDBJ databases">
        <authorList>
            <person name="Mendez C."/>
            <person name="Richter M."/>
            <person name="Ferrer M."/>
            <person name="Sanchez J."/>
        </authorList>
    </citation>
    <scope>NUCLEOTIDE SEQUENCE</scope>
</reference>
<reference evidence="1" key="2">
    <citation type="journal article" date="2014" name="ISME J.">
        <title>Microbial stratification in low pH oxic and suboxic macroscopic growths along an acid mine drainage.</title>
        <authorList>
            <person name="Mendez-Garcia C."/>
            <person name="Mesa V."/>
            <person name="Sprenger R.R."/>
            <person name="Richter M."/>
            <person name="Diez M.S."/>
            <person name="Solano J."/>
            <person name="Bargiela R."/>
            <person name="Golyshina O.V."/>
            <person name="Manteca A."/>
            <person name="Ramos J.L."/>
            <person name="Gallego J.R."/>
            <person name="Llorente I."/>
            <person name="Martins Dos Santos V.A."/>
            <person name="Jensen O.N."/>
            <person name="Pelaez A.I."/>
            <person name="Sanchez J."/>
            <person name="Ferrer M."/>
        </authorList>
    </citation>
    <scope>NUCLEOTIDE SEQUENCE</scope>
</reference>
<dbReference type="InterPro" id="IPR038573">
    <property type="entry name" value="BrnT_sf"/>
</dbReference>
<dbReference type="Pfam" id="PF04365">
    <property type="entry name" value="BrnT_toxin"/>
    <property type="match status" value="1"/>
</dbReference>
<organism evidence="1">
    <name type="scientific">mine drainage metagenome</name>
    <dbReference type="NCBI Taxonomy" id="410659"/>
    <lineage>
        <taxon>unclassified sequences</taxon>
        <taxon>metagenomes</taxon>
        <taxon>ecological metagenomes</taxon>
    </lineage>
</organism>
<protein>
    <submittedName>
        <fullName evidence="1">Protein containing DUF497</fullName>
    </submittedName>
</protein>
<evidence type="ECO:0000313" key="1">
    <source>
        <dbReference type="EMBL" id="EQD31534.1"/>
    </source>
</evidence>
<name>T0ZS41_9ZZZZ</name>
<proteinExistence type="predicted"/>